<evidence type="ECO:0000313" key="4">
    <source>
        <dbReference type="Proteomes" id="UP000283387"/>
    </source>
</evidence>
<dbReference type="RefSeq" id="WP_120274048.1">
    <property type="nucleotide sequence ID" value="NZ_RAPN01000001.1"/>
</dbReference>
<sequence>MEKLELRTELQKHFPEAEFPENTPITEMVISKDKIHEVAATLKAEEALAFDYLISMTAVDWKEKMTLVYHLESVNHRHVLVLKADVTDRTNPQIDTVADVWPTANPHECEVFDLFGIRFNNHPALRRLFLEDDYGYPLRKDFLDEVNFIER</sequence>
<reference evidence="3 4" key="1">
    <citation type="submission" date="2018-09" db="EMBL/GenBank/DDBJ databases">
        <title>Genomic Encyclopedia of Archaeal and Bacterial Type Strains, Phase II (KMG-II): from individual species to whole genera.</title>
        <authorList>
            <person name="Goeker M."/>
        </authorList>
    </citation>
    <scope>NUCLEOTIDE SEQUENCE [LARGE SCALE GENOMIC DNA]</scope>
    <source>
        <strain evidence="3 4">DSM 27148</strain>
    </source>
</reference>
<dbReference type="PANTHER" id="PTHR10884:SF14">
    <property type="entry name" value="NADH DEHYDROGENASE [UBIQUINONE] IRON-SULFUR PROTEIN 3, MITOCHONDRIAL"/>
    <property type="match status" value="1"/>
</dbReference>
<protein>
    <submittedName>
        <fullName evidence="3">NADH dehydrogenase subunit C</fullName>
    </submittedName>
</protein>
<evidence type="ECO:0000256" key="1">
    <source>
        <dbReference type="ARBA" id="ARBA00007569"/>
    </source>
</evidence>
<dbReference type="EMBL" id="RAPN01000001">
    <property type="protein sequence ID" value="RKD92879.1"/>
    <property type="molecule type" value="Genomic_DNA"/>
</dbReference>
<dbReference type="PANTHER" id="PTHR10884">
    <property type="entry name" value="NADH DEHYDROGENASE UBIQUINONE IRON-SULFUR PROTEIN 3"/>
    <property type="match status" value="1"/>
</dbReference>
<dbReference type="SUPFAM" id="SSF143243">
    <property type="entry name" value="Nqo5-like"/>
    <property type="match status" value="1"/>
</dbReference>
<dbReference type="Proteomes" id="UP000283387">
    <property type="component" value="Unassembled WGS sequence"/>
</dbReference>
<gene>
    <name evidence="3" type="ORF">BC643_3256</name>
</gene>
<keyword evidence="4" id="KW-1185">Reference proteome</keyword>
<dbReference type="GO" id="GO:0008137">
    <property type="term" value="F:NADH dehydrogenase (ubiquinone) activity"/>
    <property type="evidence" value="ECO:0007669"/>
    <property type="project" value="InterPro"/>
</dbReference>
<accession>A0A419WBQ6</accession>
<dbReference type="InterPro" id="IPR037232">
    <property type="entry name" value="NADH_quin_OxRdtase_su_C/D-like"/>
</dbReference>
<dbReference type="AlphaFoldDB" id="A0A419WBQ6"/>
<proteinExistence type="inferred from homology"/>
<comment type="similarity">
    <text evidence="1">Belongs to the complex I 30 kDa subunit family.</text>
</comment>
<dbReference type="Pfam" id="PF00329">
    <property type="entry name" value="Complex1_30kDa"/>
    <property type="match status" value="1"/>
</dbReference>
<organism evidence="3 4">
    <name type="scientific">Mangrovibacterium diazotrophicum</name>
    <dbReference type="NCBI Taxonomy" id="1261403"/>
    <lineage>
        <taxon>Bacteria</taxon>
        <taxon>Pseudomonadati</taxon>
        <taxon>Bacteroidota</taxon>
        <taxon>Bacteroidia</taxon>
        <taxon>Marinilabiliales</taxon>
        <taxon>Prolixibacteraceae</taxon>
        <taxon>Mangrovibacterium</taxon>
    </lineage>
</organism>
<name>A0A419WBQ6_9BACT</name>
<dbReference type="InterPro" id="IPR001268">
    <property type="entry name" value="NADH_UbQ_OxRdtase_30kDa_su"/>
</dbReference>
<comment type="caution">
    <text evidence="3">The sequence shown here is derived from an EMBL/GenBank/DDBJ whole genome shotgun (WGS) entry which is preliminary data.</text>
</comment>
<dbReference type="OrthoDB" id="9803286at2"/>
<feature type="domain" description="NADH:ubiquinone oxidoreductase 30kDa subunit" evidence="2">
    <location>
        <begin position="29"/>
        <end position="142"/>
    </location>
</feature>
<evidence type="ECO:0000313" key="3">
    <source>
        <dbReference type="EMBL" id="RKD92879.1"/>
    </source>
</evidence>
<dbReference type="Gene3D" id="3.30.460.80">
    <property type="entry name" value="NADH:ubiquinone oxidoreductase, 30kDa subunit"/>
    <property type="match status" value="1"/>
</dbReference>
<evidence type="ECO:0000259" key="2">
    <source>
        <dbReference type="Pfam" id="PF00329"/>
    </source>
</evidence>